<keyword evidence="2 4" id="KW-0378">Hydrolase</keyword>
<dbReference type="PANTHER" id="PTHR42715:SF10">
    <property type="entry name" value="BETA-GLUCOSIDASE"/>
    <property type="match status" value="1"/>
</dbReference>
<dbReference type="InterPro" id="IPR002772">
    <property type="entry name" value="Glyco_hydro_3_C"/>
</dbReference>
<dbReference type="Gene3D" id="3.40.50.1700">
    <property type="entry name" value="Glycoside hydrolase family 3 C-terminal domain"/>
    <property type="match status" value="1"/>
</dbReference>
<dbReference type="InterPro" id="IPR050288">
    <property type="entry name" value="Cellulose_deg_GH3"/>
</dbReference>
<dbReference type="PANTHER" id="PTHR42715">
    <property type="entry name" value="BETA-GLUCOSIDASE"/>
    <property type="match status" value="1"/>
</dbReference>
<feature type="domain" description="Fibronectin type III-like" evidence="3">
    <location>
        <begin position="698"/>
        <end position="767"/>
    </location>
</feature>
<dbReference type="Pfam" id="PF14310">
    <property type="entry name" value="Fn3-like"/>
    <property type="match status" value="1"/>
</dbReference>
<dbReference type="PRINTS" id="PR00133">
    <property type="entry name" value="GLHYDRLASE3"/>
</dbReference>
<comment type="similarity">
    <text evidence="1">Belongs to the glycosyl hydrolase 3 family.</text>
</comment>
<dbReference type="EC" id="3.2.1.21" evidence="4"/>
<evidence type="ECO:0000256" key="2">
    <source>
        <dbReference type="ARBA" id="ARBA00022801"/>
    </source>
</evidence>
<dbReference type="SUPFAM" id="SSF51445">
    <property type="entry name" value="(Trans)glycosidases"/>
    <property type="match status" value="1"/>
</dbReference>
<proteinExistence type="inferred from homology"/>
<dbReference type="InterPro" id="IPR036881">
    <property type="entry name" value="Glyco_hydro_3_C_sf"/>
</dbReference>
<dbReference type="Proteomes" id="UP000802392">
    <property type="component" value="Unassembled WGS sequence"/>
</dbReference>
<dbReference type="InterPro" id="IPR013783">
    <property type="entry name" value="Ig-like_fold"/>
</dbReference>
<dbReference type="InterPro" id="IPR001764">
    <property type="entry name" value="Glyco_hydro_3_N"/>
</dbReference>
<evidence type="ECO:0000256" key="1">
    <source>
        <dbReference type="ARBA" id="ARBA00005336"/>
    </source>
</evidence>
<dbReference type="Gene3D" id="3.20.20.300">
    <property type="entry name" value="Glycoside hydrolase, family 3, N-terminal domain"/>
    <property type="match status" value="1"/>
</dbReference>
<dbReference type="Gene3D" id="2.60.40.10">
    <property type="entry name" value="Immunoglobulins"/>
    <property type="match status" value="1"/>
</dbReference>
<gene>
    <name evidence="4" type="ORF">FHR86_002499</name>
</gene>
<dbReference type="SMART" id="SM01217">
    <property type="entry name" value="Fn3_like"/>
    <property type="match status" value="1"/>
</dbReference>
<dbReference type="InterPro" id="IPR026891">
    <property type="entry name" value="Fn3-like"/>
</dbReference>
<evidence type="ECO:0000313" key="4">
    <source>
        <dbReference type="EMBL" id="NIJ02167.1"/>
    </source>
</evidence>
<dbReference type="InterPro" id="IPR036962">
    <property type="entry name" value="Glyco_hydro_3_N_sf"/>
</dbReference>
<evidence type="ECO:0000313" key="5">
    <source>
        <dbReference type="Proteomes" id="UP000802392"/>
    </source>
</evidence>
<accession>A0ABX0THZ5</accession>
<reference evidence="4 5" key="1">
    <citation type="submission" date="2020-03" db="EMBL/GenBank/DDBJ databases">
        <title>Genomic Encyclopedia of Type Strains, Phase III (KMG-III): the genomes of soil and plant-associated and newly described type strains.</title>
        <authorList>
            <person name="Whitman W."/>
        </authorList>
    </citation>
    <scope>NUCLEOTIDE SEQUENCE [LARGE SCALE GENOMIC DNA]</scope>
    <source>
        <strain evidence="4 5">CECT 4207</strain>
    </source>
</reference>
<name>A0ABX0THZ5_9MICC</name>
<dbReference type="Pfam" id="PF01915">
    <property type="entry name" value="Glyco_hydro_3_C"/>
    <property type="match status" value="1"/>
</dbReference>
<keyword evidence="4" id="KW-0326">Glycosidase</keyword>
<comment type="caution">
    <text evidence="4">The sequence shown here is derived from an EMBL/GenBank/DDBJ whole genome shotgun (WGS) entry which is preliminary data.</text>
</comment>
<protein>
    <submittedName>
        <fullName evidence="4">Beta-glucosidase</fullName>
        <ecNumber evidence="4">3.2.1.21</ecNumber>
    </submittedName>
</protein>
<sequence>MDTTSFRNPALPPHERAQLLLAEMTIEEKAQQLTCIMPQAVLGAEGLLTDNLGPVLGHGIGQVAPLTSTGGTTPQRVADEVNLIQRHLVENTRLGVPAVFHNEAIAGTQAPGHVVFPTETGVAATWSPELSQKMGELVRRQMRRLGLTQALGPSLDVSLEPRWGRVHETFGEDPYLVAAFGTAYIGGLQGDDLADGVVATAKHFLGYGASEGGLNSSNVEAGSRRIRDVFAYPFEAAIQLSKLRSVMNTYSEVNGVPAVISHELLTTFLRGTLEFDGYVSSDYISFQHAVDRALAAKDAAEAARLGLEAGLDLELPAPWSYGPLLATEVRNGNIPETLVDTSALRLLTAKFELGLFEQPYAQETIDLDAVAAEGRDIAEEMAARSVTLLKNDGLLPLSSTNTRIAVVGPHANAAALQYPAYSYPAARAVGLFMAQGGFNNMVGVEDYLPSADTSGNKPLPQEEWVRKDYNVRGLAEELSARGASIVTEPGTGIAVDLDDAAFDRAVDAAREADVVILAVGGASAWFVGDRTEGEASDSLSIELPEVQRRLISAVTALGKPTTVVLVAGRPYIMPADLLKADAIVHASFNGVGGISALAKVLTGEVNPSGKLPYTIPRNQGQLPIFHHQRNASGYRSHTPFGTHYIDGPATPLFPFGFGLSYTNFELDELAITPETISTDEELTIAAIIRNTGETSGAQVVQLYLGNKTAGITRPAQVLGGFARVELEPGESQRITFTVSANQLGHSNARGGFSVDPGTTNVFIGTNSDDHALTGSFEVTGERRELRSSDRSFFSDVTVETLVSHHN</sequence>
<dbReference type="GO" id="GO:0008422">
    <property type="term" value="F:beta-glucosidase activity"/>
    <property type="evidence" value="ECO:0007669"/>
    <property type="project" value="UniProtKB-EC"/>
</dbReference>
<dbReference type="SUPFAM" id="SSF52279">
    <property type="entry name" value="Beta-D-glucan exohydrolase, C-terminal domain"/>
    <property type="match status" value="1"/>
</dbReference>
<dbReference type="Pfam" id="PF00933">
    <property type="entry name" value="Glyco_hydro_3"/>
    <property type="match status" value="1"/>
</dbReference>
<organism evidence="4 5">
    <name type="scientific">Paenarthrobacter ilicis</name>
    <dbReference type="NCBI Taxonomy" id="43665"/>
    <lineage>
        <taxon>Bacteria</taxon>
        <taxon>Bacillati</taxon>
        <taxon>Actinomycetota</taxon>
        <taxon>Actinomycetes</taxon>
        <taxon>Micrococcales</taxon>
        <taxon>Micrococcaceae</taxon>
        <taxon>Paenarthrobacter</taxon>
    </lineage>
</organism>
<dbReference type="RefSeq" id="WP_167267025.1">
    <property type="nucleotide sequence ID" value="NZ_BAAAVO010000001.1"/>
</dbReference>
<evidence type="ECO:0000259" key="3">
    <source>
        <dbReference type="SMART" id="SM01217"/>
    </source>
</evidence>
<dbReference type="InterPro" id="IPR017853">
    <property type="entry name" value="GH"/>
</dbReference>
<dbReference type="EMBL" id="JAAOZD010000004">
    <property type="protein sequence ID" value="NIJ02167.1"/>
    <property type="molecule type" value="Genomic_DNA"/>
</dbReference>
<keyword evidence="5" id="KW-1185">Reference proteome</keyword>